<reference evidence="6 7" key="1">
    <citation type="journal article" date="2015" name="Proc. Natl. Acad. Sci. U.S.A.">
        <title>Expanded metabolic versatility of ubiquitous nitrite-oxidizing bacteria from the genus Nitrospira.</title>
        <authorList>
            <person name="Koch H."/>
            <person name="Lucker S."/>
            <person name="Albertsen M."/>
            <person name="Kitzinger K."/>
            <person name="Herbold C."/>
            <person name="Spieck E."/>
            <person name="Nielsen P.H."/>
            <person name="Wagner M."/>
            <person name="Daims H."/>
        </authorList>
    </citation>
    <scope>NUCLEOTIDE SEQUENCE [LARGE SCALE GENOMIC DNA]</scope>
    <source>
        <strain evidence="6 7">NSP M-1</strain>
    </source>
</reference>
<dbReference type="Proteomes" id="UP000069205">
    <property type="component" value="Chromosome"/>
</dbReference>
<evidence type="ECO:0000256" key="1">
    <source>
        <dbReference type="ARBA" id="ARBA00023015"/>
    </source>
</evidence>
<keyword evidence="7" id="KW-1185">Reference proteome</keyword>
<sequence length="178" mass="20311">MAAMDTEPLTIRQVATRTGVSSKTLRYWEEVGLLPKASRNYHGYRLFHHDVMQRISFIQKAKSLDFTLAEIRALFDIAKKRGTACPDVLRWTEQKIQLLEHQITLLSELRNRLRAYQKEWNKNKGRSCPPLSDSEVCCLIEGIPPILPTKGSEAHEISLQRPARNSGRASNQGLVDNE</sequence>
<evidence type="ECO:0000313" key="6">
    <source>
        <dbReference type="EMBL" id="ALA58053.1"/>
    </source>
</evidence>
<dbReference type="Pfam" id="PF13411">
    <property type="entry name" value="MerR_1"/>
    <property type="match status" value="1"/>
</dbReference>
<organism evidence="6 7">
    <name type="scientific">Nitrospira moscoviensis</name>
    <dbReference type="NCBI Taxonomy" id="42253"/>
    <lineage>
        <taxon>Bacteria</taxon>
        <taxon>Pseudomonadati</taxon>
        <taxon>Nitrospirota</taxon>
        <taxon>Nitrospiria</taxon>
        <taxon>Nitrospirales</taxon>
        <taxon>Nitrospiraceae</taxon>
        <taxon>Nitrospira</taxon>
    </lineage>
</organism>
<dbReference type="PANTHER" id="PTHR30204:SF94">
    <property type="entry name" value="HEAVY METAL-DEPENDENT TRANSCRIPTIONAL REGULATOR HI_0293-RELATED"/>
    <property type="match status" value="1"/>
</dbReference>
<dbReference type="KEGG" id="nmv:NITMOv2_1629"/>
<name>A0A0K2GAT0_NITMO</name>
<dbReference type="STRING" id="42253.NITMOv2_1629"/>
<evidence type="ECO:0000259" key="5">
    <source>
        <dbReference type="PROSITE" id="PS50937"/>
    </source>
</evidence>
<dbReference type="PANTHER" id="PTHR30204">
    <property type="entry name" value="REDOX-CYCLING DRUG-SENSING TRANSCRIPTIONAL ACTIVATOR SOXR"/>
    <property type="match status" value="1"/>
</dbReference>
<dbReference type="GO" id="GO:0003700">
    <property type="term" value="F:DNA-binding transcription factor activity"/>
    <property type="evidence" value="ECO:0007669"/>
    <property type="project" value="InterPro"/>
</dbReference>
<dbReference type="AlphaFoldDB" id="A0A0K2GAT0"/>
<feature type="region of interest" description="Disordered" evidence="4">
    <location>
        <begin position="154"/>
        <end position="178"/>
    </location>
</feature>
<evidence type="ECO:0000313" key="7">
    <source>
        <dbReference type="Proteomes" id="UP000069205"/>
    </source>
</evidence>
<keyword evidence="3" id="KW-0804">Transcription</keyword>
<dbReference type="PROSITE" id="PS50937">
    <property type="entry name" value="HTH_MERR_2"/>
    <property type="match status" value="1"/>
</dbReference>
<dbReference type="InterPro" id="IPR047057">
    <property type="entry name" value="MerR_fam"/>
</dbReference>
<evidence type="ECO:0000256" key="2">
    <source>
        <dbReference type="ARBA" id="ARBA00023125"/>
    </source>
</evidence>
<dbReference type="Gene3D" id="1.10.1660.10">
    <property type="match status" value="1"/>
</dbReference>
<keyword evidence="1" id="KW-0805">Transcription regulation</keyword>
<keyword evidence="2" id="KW-0238">DNA-binding</keyword>
<feature type="domain" description="HTH merR-type" evidence="5">
    <location>
        <begin position="8"/>
        <end position="77"/>
    </location>
</feature>
<dbReference type="RefSeq" id="WP_053379267.1">
    <property type="nucleotide sequence ID" value="NZ_CP011801.1"/>
</dbReference>
<evidence type="ECO:0000256" key="3">
    <source>
        <dbReference type="ARBA" id="ARBA00023163"/>
    </source>
</evidence>
<proteinExistence type="predicted"/>
<dbReference type="EMBL" id="CP011801">
    <property type="protein sequence ID" value="ALA58053.1"/>
    <property type="molecule type" value="Genomic_DNA"/>
</dbReference>
<dbReference type="InterPro" id="IPR000551">
    <property type="entry name" value="MerR-type_HTH_dom"/>
</dbReference>
<dbReference type="PRINTS" id="PR00040">
    <property type="entry name" value="HTHMERR"/>
</dbReference>
<dbReference type="SMART" id="SM00422">
    <property type="entry name" value="HTH_MERR"/>
    <property type="match status" value="1"/>
</dbReference>
<dbReference type="InterPro" id="IPR009061">
    <property type="entry name" value="DNA-bd_dom_put_sf"/>
</dbReference>
<evidence type="ECO:0000256" key="4">
    <source>
        <dbReference type="SAM" id="MobiDB-lite"/>
    </source>
</evidence>
<dbReference type="PATRIC" id="fig|42253.5.peg.1601"/>
<dbReference type="SUPFAM" id="SSF46955">
    <property type="entry name" value="Putative DNA-binding domain"/>
    <property type="match status" value="1"/>
</dbReference>
<feature type="compositionally biased region" description="Polar residues" evidence="4">
    <location>
        <begin position="167"/>
        <end position="178"/>
    </location>
</feature>
<dbReference type="GO" id="GO:0003677">
    <property type="term" value="F:DNA binding"/>
    <property type="evidence" value="ECO:0007669"/>
    <property type="project" value="UniProtKB-KW"/>
</dbReference>
<accession>A0A0K2GAT0</accession>
<protein>
    <recommendedName>
        <fullName evidence="5">HTH merR-type domain-containing protein</fullName>
    </recommendedName>
</protein>
<gene>
    <name evidence="6" type="ORF">NITMOv2_1629</name>
</gene>